<feature type="region of interest" description="Disordered" evidence="4">
    <location>
        <begin position="169"/>
        <end position="195"/>
    </location>
</feature>
<evidence type="ECO:0000313" key="6">
    <source>
        <dbReference type="EMBL" id="KAF1799283.1"/>
    </source>
</evidence>
<dbReference type="EMBL" id="JAAECE010000006">
    <property type="protein sequence ID" value="KAF1799283.1"/>
    <property type="molecule type" value="Genomic_DNA"/>
</dbReference>
<dbReference type="SMART" id="SM00320">
    <property type="entry name" value="WD40"/>
    <property type="match status" value="7"/>
</dbReference>
<dbReference type="InterPro" id="IPR001810">
    <property type="entry name" value="F-box_dom"/>
</dbReference>
<feature type="compositionally biased region" description="Low complexity" evidence="4">
    <location>
        <begin position="89"/>
        <end position="107"/>
    </location>
</feature>
<proteinExistence type="predicted"/>
<dbReference type="InterPro" id="IPR036322">
    <property type="entry name" value="WD40_repeat_dom_sf"/>
</dbReference>
<dbReference type="AlphaFoldDB" id="A0A8H4BBR0"/>
<dbReference type="PROSITE" id="PS50294">
    <property type="entry name" value="WD_REPEATS_REGION"/>
    <property type="match status" value="4"/>
</dbReference>
<evidence type="ECO:0000256" key="1">
    <source>
        <dbReference type="ARBA" id="ARBA00022574"/>
    </source>
</evidence>
<dbReference type="Pfam" id="PF00400">
    <property type="entry name" value="WD40"/>
    <property type="match status" value="6"/>
</dbReference>
<evidence type="ECO:0000256" key="3">
    <source>
        <dbReference type="PROSITE-ProRule" id="PRU00221"/>
    </source>
</evidence>
<accession>A0A8H4BBR0</accession>
<dbReference type="PANTHER" id="PTHR19849:SF1">
    <property type="entry name" value="F-BOX_WD REPEAT-CONTAINING PROTEIN 7"/>
    <property type="match status" value="1"/>
</dbReference>
<comment type="caution">
    <text evidence="6">The sequence shown here is derived from an EMBL/GenBank/DDBJ whole genome shotgun (WGS) entry which is preliminary data.</text>
</comment>
<evidence type="ECO:0000256" key="2">
    <source>
        <dbReference type="ARBA" id="ARBA00022737"/>
    </source>
</evidence>
<evidence type="ECO:0000313" key="7">
    <source>
        <dbReference type="Proteomes" id="UP000469890"/>
    </source>
</evidence>
<gene>
    <name evidence="6" type="ORF">FB192DRAFT_1385959</name>
</gene>
<dbReference type="Pfam" id="PF12937">
    <property type="entry name" value="F-box-like"/>
    <property type="match status" value="1"/>
</dbReference>
<organism evidence="6 7">
    <name type="scientific">Mucor circinelloides f. lusitanicus</name>
    <name type="common">Mucor racemosus var. lusitanicus</name>
    <dbReference type="NCBI Taxonomy" id="29924"/>
    <lineage>
        <taxon>Eukaryota</taxon>
        <taxon>Fungi</taxon>
        <taxon>Fungi incertae sedis</taxon>
        <taxon>Mucoromycota</taxon>
        <taxon>Mucoromycotina</taxon>
        <taxon>Mucoromycetes</taxon>
        <taxon>Mucorales</taxon>
        <taxon>Mucorineae</taxon>
        <taxon>Mucoraceae</taxon>
        <taxon>Mucor</taxon>
    </lineage>
</organism>
<dbReference type="InterPro" id="IPR036047">
    <property type="entry name" value="F-box-like_dom_sf"/>
</dbReference>
<feature type="repeat" description="WD" evidence="3">
    <location>
        <begin position="226"/>
        <end position="266"/>
    </location>
</feature>
<protein>
    <submittedName>
        <fullName evidence="6">WD40-repeat-containing domain protein</fullName>
    </submittedName>
</protein>
<feature type="repeat" description="WD" evidence="3">
    <location>
        <begin position="392"/>
        <end position="431"/>
    </location>
</feature>
<dbReference type="InterPro" id="IPR019775">
    <property type="entry name" value="WD40_repeat_CS"/>
</dbReference>
<dbReference type="InterPro" id="IPR015943">
    <property type="entry name" value="WD40/YVTN_repeat-like_dom_sf"/>
</dbReference>
<sequence>MAYGLMFSPYAQENHKRLIDKNDPTSYIPTYIAISPRKDGITAKTKCLNPQYNASALTPLKRKLLGSSTNILPKFRVRRGSFSRRRRSSSSVYAGNSSSNSSSRSNSLDISKASLVSLPVEILSSILFYLDYTSVQKLARTCKHMYSVCHDDGLWRRLLLADFQSVAPPAPAPTPSTSTALCKKSNRKNSKSSTAAATSSINLKLYQNHLKLGRRWLTGKVDTRFLQGHSDSIYCLAWIDQDTLVSGSRDKTLKVWNVKTNQCIRTVENEHDGSILCMRVNKDRSLLLTGSSDATCTIWSLPDLAPIRKLRGHGHSVLDVCFVHGNRIVTASRDHTLRLWNQDTGEEMLQMLGHTNSVNAVETVDEHRVVSASGDATLKLWDVATGECIRTMQGHRLGLACVRYDGRHLYSGGLEGKIKVWDVETGECINTLLGHVGMIRSLDCIQGRIVTGSYDRTLKVWDTKTGACILSFQSGHSNWIFNVLSSGTRIVSSGQEKRIMVLDFSNGLTPLCAA</sequence>
<feature type="repeat" description="WD" evidence="3">
    <location>
        <begin position="432"/>
        <end position="471"/>
    </location>
</feature>
<feature type="repeat" description="WD" evidence="3">
    <location>
        <begin position="351"/>
        <end position="391"/>
    </location>
</feature>
<dbReference type="GO" id="GO:0005634">
    <property type="term" value="C:nucleus"/>
    <property type="evidence" value="ECO:0007669"/>
    <property type="project" value="TreeGrafter"/>
</dbReference>
<dbReference type="InterPro" id="IPR001680">
    <property type="entry name" value="WD40_rpt"/>
</dbReference>
<keyword evidence="2" id="KW-0677">Repeat</keyword>
<dbReference type="SUPFAM" id="SSF50978">
    <property type="entry name" value="WD40 repeat-like"/>
    <property type="match status" value="1"/>
</dbReference>
<dbReference type="Gene3D" id="1.20.1280.50">
    <property type="match status" value="1"/>
</dbReference>
<dbReference type="GO" id="GO:0005737">
    <property type="term" value="C:cytoplasm"/>
    <property type="evidence" value="ECO:0007669"/>
    <property type="project" value="TreeGrafter"/>
</dbReference>
<feature type="domain" description="F-box" evidence="5">
    <location>
        <begin position="112"/>
        <end position="158"/>
    </location>
</feature>
<feature type="repeat" description="WD" evidence="3">
    <location>
        <begin position="310"/>
        <end position="350"/>
    </location>
</feature>
<dbReference type="Gene3D" id="2.130.10.10">
    <property type="entry name" value="YVTN repeat-like/Quinoprotein amine dehydrogenase"/>
    <property type="match status" value="2"/>
</dbReference>
<dbReference type="InterPro" id="IPR020472">
    <property type="entry name" value="WD40_PAC1"/>
</dbReference>
<dbReference type="SMART" id="SM00256">
    <property type="entry name" value="FBOX"/>
    <property type="match status" value="1"/>
</dbReference>
<reference evidence="6 7" key="1">
    <citation type="submission" date="2019-09" db="EMBL/GenBank/DDBJ databases">
        <authorList>
            <consortium name="DOE Joint Genome Institute"/>
            <person name="Mondo S.J."/>
            <person name="Navarro-Mendoza M.I."/>
            <person name="Perez-Arques C."/>
            <person name="Panchal S."/>
            <person name="Nicolas F.E."/>
            <person name="Ganguly P."/>
            <person name="Pangilinan J."/>
            <person name="Grigoriev I."/>
            <person name="Heitman J."/>
            <person name="Sanya K."/>
            <person name="Garre V."/>
        </authorList>
    </citation>
    <scope>NUCLEOTIDE SEQUENCE [LARGE SCALE GENOMIC DNA]</scope>
    <source>
        <strain evidence="6 7">MU402</strain>
    </source>
</reference>
<dbReference type="Proteomes" id="UP000469890">
    <property type="component" value="Unassembled WGS sequence"/>
</dbReference>
<dbReference type="PRINTS" id="PR00320">
    <property type="entry name" value="GPROTEINBRPT"/>
</dbReference>
<dbReference type="GO" id="GO:0043130">
    <property type="term" value="F:ubiquitin binding"/>
    <property type="evidence" value="ECO:0007669"/>
    <property type="project" value="TreeGrafter"/>
</dbReference>
<dbReference type="PANTHER" id="PTHR19849">
    <property type="entry name" value="PHOSPHOLIPASE A-2-ACTIVATING PROTEIN"/>
    <property type="match status" value="1"/>
</dbReference>
<dbReference type="GO" id="GO:0043161">
    <property type="term" value="P:proteasome-mediated ubiquitin-dependent protein catabolic process"/>
    <property type="evidence" value="ECO:0007669"/>
    <property type="project" value="TreeGrafter"/>
</dbReference>
<keyword evidence="1 3" id="KW-0853">WD repeat</keyword>
<dbReference type="PROSITE" id="PS50181">
    <property type="entry name" value="FBOX"/>
    <property type="match status" value="1"/>
</dbReference>
<name>A0A8H4BBR0_MUCCL</name>
<dbReference type="SUPFAM" id="SSF81383">
    <property type="entry name" value="F-box domain"/>
    <property type="match status" value="1"/>
</dbReference>
<evidence type="ECO:0000256" key="4">
    <source>
        <dbReference type="SAM" id="MobiDB-lite"/>
    </source>
</evidence>
<dbReference type="PROSITE" id="PS00678">
    <property type="entry name" value="WD_REPEATS_1"/>
    <property type="match status" value="3"/>
</dbReference>
<evidence type="ECO:0000259" key="5">
    <source>
        <dbReference type="PROSITE" id="PS50181"/>
    </source>
</evidence>
<dbReference type="CDD" id="cd00200">
    <property type="entry name" value="WD40"/>
    <property type="match status" value="1"/>
</dbReference>
<dbReference type="GO" id="GO:0010992">
    <property type="term" value="P:ubiquitin recycling"/>
    <property type="evidence" value="ECO:0007669"/>
    <property type="project" value="TreeGrafter"/>
</dbReference>
<dbReference type="CDD" id="cd22117">
    <property type="entry name" value="F-box_FBXL4"/>
    <property type="match status" value="1"/>
</dbReference>
<feature type="repeat" description="WD" evidence="3">
    <location>
        <begin position="268"/>
        <end position="309"/>
    </location>
</feature>
<dbReference type="PROSITE" id="PS50082">
    <property type="entry name" value="WD_REPEATS_2"/>
    <property type="match status" value="6"/>
</dbReference>
<feature type="region of interest" description="Disordered" evidence="4">
    <location>
        <begin position="82"/>
        <end position="107"/>
    </location>
</feature>